<evidence type="ECO:0000256" key="1">
    <source>
        <dbReference type="ARBA" id="ARBA00000085"/>
    </source>
</evidence>
<evidence type="ECO:0000313" key="10">
    <source>
        <dbReference type="EMBL" id="QNE06399.1"/>
    </source>
</evidence>
<dbReference type="Pfam" id="PF00072">
    <property type="entry name" value="Response_reg"/>
    <property type="match status" value="1"/>
</dbReference>
<comment type="catalytic activity">
    <reaction evidence="1">
        <text>ATP + protein L-histidine = ADP + protein N-phospho-L-histidine.</text>
        <dbReference type="EC" id="2.7.13.3"/>
    </reaction>
</comment>
<dbReference type="PANTHER" id="PTHR43047:SF72">
    <property type="entry name" value="OSMOSENSING HISTIDINE PROTEIN KINASE SLN1"/>
    <property type="match status" value="1"/>
</dbReference>
<dbReference type="RefSeq" id="WP_185885393.1">
    <property type="nucleotide sequence ID" value="NZ_CP060052.1"/>
</dbReference>
<dbReference type="PROSITE" id="PS50109">
    <property type="entry name" value="HIS_KIN"/>
    <property type="match status" value="1"/>
</dbReference>
<dbReference type="AlphaFoldDB" id="A0A7G6VXD4"/>
<dbReference type="InterPro" id="IPR036890">
    <property type="entry name" value="HATPase_C_sf"/>
</dbReference>
<dbReference type="InterPro" id="IPR004358">
    <property type="entry name" value="Sig_transdc_His_kin-like_C"/>
</dbReference>
<evidence type="ECO:0000313" key="11">
    <source>
        <dbReference type="Proteomes" id="UP000515297"/>
    </source>
</evidence>
<accession>A0A7G6VXD4</accession>
<dbReference type="CDD" id="cd16922">
    <property type="entry name" value="HATPase_EvgS-ArcB-TorS-like"/>
    <property type="match status" value="1"/>
</dbReference>
<keyword evidence="6" id="KW-0902">Two-component regulatory system</keyword>
<dbReference type="InterPro" id="IPR003594">
    <property type="entry name" value="HATPase_dom"/>
</dbReference>
<dbReference type="InterPro" id="IPR011006">
    <property type="entry name" value="CheY-like_superfamily"/>
</dbReference>
<dbReference type="InterPro" id="IPR005467">
    <property type="entry name" value="His_kinase_dom"/>
</dbReference>
<sequence length="481" mass="52029">MAQIALLERRCADLERANTAATAANQAKSRFLASASHEIRSPLNSIYGYAQLLERNEGRNALQAARVIRRSSEHLASLVEGLLDLSHVESGALRLQREVIRFPALLEQVVDMFEPQAEARGLHFRLECPTKLPEFVRGDQKRLRQVLINLVSNAIKFTDRGQVTLKVAYRNDLAIFEIADTGIGIGPDDIDHIFDPFHSRSGELATPRPGVGLGLSITQALVQVMGGEIRVESRLGEGSRFTVRLMLSQPQSHPADTTPTTVITGYSGRRRTILVVDDDEAQRSLLASLLEPLGFTVLTAGDADSAVAIAGESVPDLVLLDITMPGRTGWDVADALRQAHGTTIRIVMLSANAHEHHPGGDGDMPNDMFLLKPFEFSNLLDVISAQLWIEWTGSGSSAAGRAAAAGPDARPPLPAATRPHFAEIERLVRTGHVRGIESQIHAIAASHPAALPVAQEMRACLDAFDLKALAAIARTSQNDAV</sequence>
<evidence type="ECO:0000256" key="4">
    <source>
        <dbReference type="ARBA" id="ARBA00022679"/>
    </source>
</evidence>
<dbReference type="PANTHER" id="PTHR43047">
    <property type="entry name" value="TWO-COMPONENT HISTIDINE PROTEIN KINASE"/>
    <property type="match status" value="1"/>
</dbReference>
<dbReference type="GO" id="GO:0009927">
    <property type="term" value="F:histidine phosphotransfer kinase activity"/>
    <property type="evidence" value="ECO:0007669"/>
    <property type="project" value="TreeGrafter"/>
</dbReference>
<feature type="domain" description="Response regulatory" evidence="9">
    <location>
        <begin position="272"/>
        <end position="387"/>
    </location>
</feature>
<dbReference type="Gene3D" id="3.30.565.10">
    <property type="entry name" value="Histidine kinase-like ATPase, C-terminal domain"/>
    <property type="match status" value="1"/>
</dbReference>
<evidence type="ECO:0000256" key="3">
    <source>
        <dbReference type="ARBA" id="ARBA00022553"/>
    </source>
</evidence>
<dbReference type="Pfam" id="PF00512">
    <property type="entry name" value="HisKA"/>
    <property type="match status" value="1"/>
</dbReference>
<dbReference type="Pfam" id="PF02518">
    <property type="entry name" value="HATPase_c"/>
    <property type="match status" value="1"/>
</dbReference>
<dbReference type="SUPFAM" id="SSF47384">
    <property type="entry name" value="Homodimeric domain of signal transducing histidine kinase"/>
    <property type="match status" value="1"/>
</dbReference>
<protein>
    <recommendedName>
        <fullName evidence="2">histidine kinase</fullName>
        <ecNumber evidence="2">2.7.13.3</ecNumber>
    </recommendedName>
</protein>
<dbReference type="Gene3D" id="1.10.287.130">
    <property type="match status" value="1"/>
</dbReference>
<dbReference type="EMBL" id="CP060052">
    <property type="protein sequence ID" value="QNE06399.1"/>
    <property type="molecule type" value="Genomic_DNA"/>
</dbReference>
<feature type="modified residue" description="4-aspartylphosphate" evidence="7">
    <location>
        <position position="321"/>
    </location>
</feature>
<evidence type="ECO:0000259" key="9">
    <source>
        <dbReference type="PROSITE" id="PS50110"/>
    </source>
</evidence>
<dbReference type="CDD" id="cd00156">
    <property type="entry name" value="REC"/>
    <property type="match status" value="1"/>
</dbReference>
<dbReference type="SMART" id="SM00448">
    <property type="entry name" value="REC"/>
    <property type="match status" value="1"/>
</dbReference>
<evidence type="ECO:0000259" key="8">
    <source>
        <dbReference type="PROSITE" id="PS50109"/>
    </source>
</evidence>
<dbReference type="SMART" id="SM00388">
    <property type="entry name" value="HisKA"/>
    <property type="match status" value="1"/>
</dbReference>
<evidence type="ECO:0000256" key="2">
    <source>
        <dbReference type="ARBA" id="ARBA00012438"/>
    </source>
</evidence>
<dbReference type="InterPro" id="IPR003661">
    <property type="entry name" value="HisK_dim/P_dom"/>
</dbReference>
<organism evidence="10 11">
    <name type="scientific">Croceicoccus marinus</name>
    <dbReference type="NCBI Taxonomy" id="450378"/>
    <lineage>
        <taxon>Bacteria</taxon>
        <taxon>Pseudomonadati</taxon>
        <taxon>Pseudomonadota</taxon>
        <taxon>Alphaproteobacteria</taxon>
        <taxon>Sphingomonadales</taxon>
        <taxon>Erythrobacteraceae</taxon>
        <taxon>Croceicoccus</taxon>
    </lineage>
</organism>
<dbReference type="Gene3D" id="3.40.50.2300">
    <property type="match status" value="1"/>
</dbReference>
<keyword evidence="4" id="KW-0808">Transferase</keyword>
<evidence type="ECO:0000256" key="6">
    <source>
        <dbReference type="ARBA" id="ARBA00023012"/>
    </source>
</evidence>
<proteinExistence type="predicted"/>
<dbReference type="SUPFAM" id="SSF55874">
    <property type="entry name" value="ATPase domain of HSP90 chaperone/DNA topoisomerase II/histidine kinase"/>
    <property type="match status" value="1"/>
</dbReference>
<dbReference type="CDD" id="cd00082">
    <property type="entry name" value="HisKA"/>
    <property type="match status" value="1"/>
</dbReference>
<dbReference type="PROSITE" id="PS50110">
    <property type="entry name" value="RESPONSE_REGULATORY"/>
    <property type="match status" value="1"/>
</dbReference>
<keyword evidence="3 7" id="KW-0597">Phosphoprotein</keyword>
<evidence type="ECO:0000256" key="5">
    <source>
        <dbReference type="ARBA" id="ARBA00022777"/>
    </source>
</evidence>
<dbReference type="Proteomes" id="UP000515297">
    <property type="component" value="Chromosome"/>
</dbReference>
<dbReference type="EC" id="2.7.13.3" evidence="2"/>
<keyword evidence="5" id="KW-0418">Kinase</keyword>
<dbReference type="InterPro" id="IPR001789">
    <property type="entry name" value="Sig_transdc_resp-reg_receiver"/>
</dbReference>
<name>A0A7G6VXD4_9SPHN</name>
<feature type="domain" description="Histidine kinase" evidence="8">
    <location>
        <begin position="34"/>
        <end position="249"/>
    </location>
</feature>
<dbReference type="InterPro" id="IPR036097">
    <property type="entry name" value="HisK_dim/P_sf"/>
</dbReference>
<dbReference type="SMART" id="SM00387">
    <property type="entry name" value="HATPase_c"/>
    <property type="match status" value="1"/>
</dbReference>
<dbReference type="PRINTS" id="PR00344">
    <property type="entry name" value="BCTRLSENSOR"/>
</dbReference>
<dbReference type="GO" id="GO:0000155">
    <property type="term" value="F:phosphorelay sensor kinase activity"/>
    <property type="evidence" value="ECO:0007669"/>
    <property type="project" value="InterPro"/>
</dbReference>
<dbReference type="SUPFAM" id="SSF52172">
    <property type="entry name" value="CheY-like"/>
    <property type="match status" value="1"/>
</dbReference>
<dbReference type="FunFam" id="3.30.565.10:FF:000010">
    <property type="entry name" value="Sensor histidine kinase RcsC"/>
    <property type="match status" value="1"/>
</dbReference>
<evidence type="ECO:0000256" key="7">
    <source>
        <dbReference type="PROSITE-ProRule" id="PRU00169"/>
    </source>
</evidence>
<reference evidence="10 11" key="1">
    <citation type="submission" date="2020-08" db="EMBL/GenBank/DDBJ databases">
        <authorList>
            <person name="Liu G."/>
            <person name="Sun C."/>
        </authorList>
    </citation>
    <scope>NUCLEOTIDE SEQUENCE [LARGE SCALE GENOMIC DNA]</scope>
    <source>
        <strain evidence="10 11">OT19</strain>
    </source>
</reference>
<dbReference type="GO" id="GO:0005886">
    <property type="term" value="C:plasma membrane"/>
    <property type="evidence" value="ECO:0007669"/>
    <property type="project" value="TreeGrafter"/>
</dbReference>
<gene>
    <name evidence="10" type="ORF">H4O24_07365</name>
</gene>